<accession>A0A3G5A2Y0</accession>
<dbReference type="PANTHER" id="PTHR32134">
    <property type="entry name" value="FNIP REPEAT-CONTAINING PROTEIN"/>
    <property type="match status" value="1"/>
</dbReference>
<gene>
    <name evidence="1" type="ORF">Gaeavirus14_13</name>
</gene>
<organism evidence="1">
    <name type="scientific">Gaeavirus sp</name>
    <dbReference type="NCBI Taxonomy" id="2487767"/>
    <lineage>
        <taxon>Viruses</taxon>
        <taxon>Varidnaviria</taxon>
        <taxon>Bamfordvirae</taxon>
        <taxon>Nucleocytoviricota</taxon>
        <taxon>Megaviricetes</taxon>
        <taxon>Imitervirales</taxon>
        <taxon>Mimiviridae</taxon>
        <taxon>Klosneuvirinae</taxon>
    </lineage>
</organism>
<evidence type="ECO:0008006" key="2">
    <source>
        <dbReference type="Google" id="ProtNLM"/>
    </source>
</evidence>
<name>A0A3G5A2Y0_9VIRU</name>
<dbReference type="Pfam" id="PF05725">
    <property type="entry name" value="FNIP"/>
    <property type="match status" value="1"/>
</dbReference>
<dbReference type="PANTHER" id="PTHR32134:SF169">
    <property type="entry name" value="FNIP REPEAT-CONTAINING PROTEIN-RELATED"/>
    <property type="match status" value="1"/>
</dbReference>
<dbReference type="InterPro" id="IPR008615">
    <property type="entry name" value="FNIP"/>
</dbReference>
<sequence>MLTNLHETLLAVIDDELITTIYTRQHTSRISKTTIELCNDNCDELNFSEYSFTKNIKAIFIQQYISKSMSDLSCFINLTDLSINMYYRQIIDIITQNRITELIFPDTIRTMTFDCNYSVIDFKFPPHLKKLYFGTNFRHSIIGVTFPTELKILELGYINTLVGVTLPEHITEIITIIPEVLKTIHEVSSFPPSLTTIFISYIDLTFKVIIPSNFTFIKICSVSSMDNLIFPKTLRKLEIQSCPELLNNIPNSVEELIIISEKSNVTNLPISLKKLIIKKMEYNDILKQFKKIPYGCVVTNDKNEIILI</sequence>
<dbReference type="EMBL" id="MK072212">
    <property type="protein sequence ID" value="AYV80183.1"/>
    <property type="molecule type" value="Genomic_DNA"/>
</dbReference>
<proteinExistence type="predicted"/>
<reference evidence="1" key="1">
    <citation type="submission" date="2018-10" db="EMBL/GenBank/DDBJ databases">
        <title>Hidden diversity of soil giant viruses.</title>
        <authorList>
            <person name="Schulz F."/>
            <person name="Alteio L."/>
            <person name="Goudeau D."/>
            <person name="Ryan E.M."/>
            <person name="Malmstrom R.R."/>
            <person name="Blanchard J."/>
            <person name="Woyke T."/>
        </authorList>
    </citation>
    <scope>NUCLEOTIDE SEQUENCE</scope>
    <source>
        <strain evidence="1">GAV1</strain>
    </source>
</reference>
<dbReference type="InterPro" id="IPR051251">
    <property type="entry name" value="STK_FNIP-Repeat"/>
</dbReference>
<protein>
    <recommendedName>
        <fullName evidence="2">FNIP repeat-containing protein</fullName>
    </recommendedName>
</protein>
<evidence type="ECO:0000313" key="1">
    <source>
        <dbReference type="EMBL" id="AYV80183.1"/>
    </source>
</evidence>